<dbReference type="Gene3D" id="2.40.50.100">
    <property type="match status" value="2"/>
</dbReference>
<dbReference type="FunFam" id="2.40.420.20:FF:000007">
    <property type="entry name" value="HAE1 family efflux pump MFP component"/>
    <property type="match status" value="1"/>
</dbReference>
<comment type="caution">
    <text evidence="7">The sequence shown here is derived from an EMBL/GenBank/DDBJ whole genome shotgun (WGS) entry which is preliminary data.</text>
</comment>
<comment type="similarity">
    <text evidence="2">Belongs to the membrane fusion protein (MFP) (TC 8.A.1) family.</text>
</comment>
<dbReference type="NCBIfam" id="TIGR01730">
    <property type="entry name" value="RND_mfp"/>
    <property type="match status" value="1"/>
</dbReference>
<dbReference type="Proteomes" id="UP000757435">
    <property type="component" value="Unassembled WGS sequence"/>
</dbReference>
<dbReference type="Pfam" id="PF25917">
    <property type="entry name" value="BSH_RND"/>
    <property type="match status" value="1"/>
</dbReference>
<gene>
    <name evidence="7" type="ORF">KME15_07335</name>
</gene>
<organism evidence="7 8">
    <name type="scientific">Drouetiella hepatica Uher 2000/2452</name>
    <dbReference type="NCBI Taxonomy" id="904376"/>
    <lineage>
        <taxon>Bacteria</taxon>
        <taxon>Bacillati</taxon>
        <taxon>Cyanobacteriota</taxon>
        <taxon>Cyanophyceae</taxon>
        <taxon>Oculatellales</taxon>
        <taxon>Oculatellaceae</taxon>
        <taxon>Drouetiella</taxon>
    </lineage>
</organism>
<evidence type="ECO:0000256" key="2">
    <source>
        <dbReference type="ARBA" id="ARBA00009477"/>
    </source>
</evidence>
<dbReference type="GO" id="GO:0015562">
    <property type="term" value="F:efflux transmembrane transporter activity"/>
    <property type="evidence" value="ECO:0007669"/>
    <property type="project" value="TreeGrafter"/>
</dbReference>
<dbReference type="PANTHER" id="PTHR30469">
    <property type="entry name" value="MULTIDRUG RESISTANCE PROTEIN MDTA"/>
    <property type="match status" value="1"/>
</dbReference>
<dbReference type="InterPro" id="IPR006143">
    <property type="entry name" value="RND_pump_MFP"/>
</dbReference>
<evidence type="ECO:0000256" key="1">
    <source>
        <dbReference type="ARBA" id="ARBA00004236"/>
    </source>
</evidence>
<dbReference type="AlphaFoldDB" id="A0A951QB03"/>
<comment type="subcellular location">
    <subcellularLocation>
        <location evidence="1">Cell membrane</location>
    </subcellularLocation>
</comment>
<feature type="domain" description="Multidrug resistance protein MdtA-like barrel-sandwich hybrid" evidence="5">
    <location>
        <begin position="88"/>
        <end position="270"/>
    </location>
</feature>
<dbReference type="PANTHER" id="PTHR30469:SF39">
    <property type="entry name" value="SLL0180 PROTEIN"/>
    <property type="match status" value="1"/>
</dbReference>
<dbReference type="SUPFAM" id="SSF111369">
    <property type="entry name" value="HlyD-like secretion proteins"/>
    <property type="match status" value="1"/>
</dbReference>
<evidence type="ECO:0000256" key="4">
    <source>
        <dbReference type="SAM" id="MobiDB-lite"/>
    </source>
</evidence>
<sequence>MAKPSIPLSSNSQPNSQPNSQSNSQSTRLMPRLSAPLISTTLLLSVLVGCGSAPTAQAPPPTSVQLQAVETSTVQESSEFVGALEAQNRVDLRPEVDGRIVQILVSPGQAVAAGEPIAELKSDRTEAQVSGATADVGAAAAARGTAAAQLQAAQADVEKAEADVALQNTQYRRTAALVSEGAQAQQTLDQAANQRATALAALKAAQEQVRAYQAALAESDARLSSSQAAQDVATTDLNNNLVRAPIAGIVGNVPAKVGDYAQTDTTITSIIQNGALDLNLSVPIERTVDLRTGLPVELLDQNGKALTTGRITFVSPEVNATDQAVLAKATFPNNGRLKDGQLVRAKLIWQTAPGILVPTNAVTRIAGQTFVYVAGTSAAEAPAGEAAPQQSPTGEPQQVAQQRLVRLGDIQGNSYQVLEGLKPGEQIVVSGILNLQDGSPIAVAQAQPAGAQKAQ</sequence>
<dbReference type="GO" id="GO:1990281">
    <property type="term" value="C:efflux pump complex"/>
    <property type="evidence" value="ECO:0007669"/>
    <property type="project" value="TreeGrafter"/>
</dbReference>
<dbReference type="Gene3D" id="1.10.287.470">
    <property type="entry name" value="Helix hairpin bin"/>
    <property type="match status" value="3"/>
</dbReference>
<evidence type="ECO:0000313" key="8">
    <source>
        <dbReference type="Proteomes" id="UP000757435"/>
    </source>
</evidence>
<evidence type="ECO:0000256" key="3">
    <source>
        <dbReference type="SAM" id="Coils"/>
    </source>
</evidence>
<keyword evidence="3" id="KW-0175">Coiled coil</keyword>
<feature type="coiled-coil region" evidence="3">
    <location>
        <begin position="143"/>
        <end position="222"/>
    </location>
</feature>
<evidence type="ECO:0000313" key="7">
    <source>
        <dbReference type="EMBL" id="MBW4658470.1"/>
    </source>
</evidence>
<feature type="domain" description="Multidrug resistance protein MdtA-like beta-barrel" evidence="6">
    <location>
        <begin position="294"/>
        <end position="347"/>
    </location>
</feature>
<evidence type="ECO:0000259" key="6">
    <source>
        <dbReference type="Pfam" id="PF25944"/>
    </source>
</evidence>
<reference evidence="7" key="2">
    <citation type="journal article" date="2022" name="Microbiol. Resour. Announc.">
        <title>Metagenome Sequencing to Explore Phylogenomics of Terrestrial Cyanobacteria.</title>
        <authorList>
            <person name="Ward R.D."/>
            <person name="Stajich J.E."/>
            <person name="Johansen J.R."/>
            <person name="Huntemann M."/>
            <person name="Clum A."/>
            <person name="Foster B."/>
            <person name="Foster B."/>
            <person name="Roux S."/>
            <person name="Palaniappan K."/>
            <person name="Varghese N."/>
            <person name="Mukherjee S."/>
            <person name="Reddy T.B.K."/>
            <person name="Daum C."/>
            <person name="Copeland A."/>
            <person name="Chen I.A."/>
            <person name="Ivanova N.N."/>
            <person name="Kyrpides N.C."/>
            <person name="Shapiro N."/>
            <person name="Eloe-Fadrosh E.A."/>
            <person name="Pietrasiak N."/>
        </authorList>
    </citation>
    <scope>NUCLEOTIDE SEQUENCE</scope>
    <source>
        <strain evidence="7">UHER 2000/2452</strain>
    </source>
</reference>
<protein>
    <submittedName>
        <fullName evidence="7">Efflux RND transporter periplasmic adaptor subunit</fullName>
    </submittedName>
</protein>
<dbReference type="InterPro" id="IPR058626">
    <property type="entry name" value="MdtA-like_b-barrel"/>
</dbReference>
<feature type="region of interest" description="Disordered" evidence="4">
    <location>
        <begin position="1"/>
        <end position="27"/>
    </location>
</feature>
<dbReference type="Gene3D" id="2.40.30.170">
    <property type="match status" value="1"/>
</dbReference>
<dbReference type="Pfam" id="PF25944">
    <property type="entry name" value="Beta-barrel_RND"/>
    <property type="match status" value="1"/>
</dbReference>
<name>A0A951QB03_9CYAN</name>
<evidence type="ECO:0000259" key="5">
    <source>
        <dbReference type="Pfam" id="PF25917"/>
    </source>
</evidence>
<dbReference type="Gene3D" id="2.40.420.20">
    <property type="match status" value="1"/>
</dbReference>
<proteinExistence type="inferred from homology"/>
<dbReference type="EMBL" id="JAHHHD010000005">
    <property type="protein sequence ID" value="MBW4658470.1"/>
    <property type="molecule type" value="Genomic_DNA"/>
</dbReference>
<reference evidence="7" key="1">
    <citation type="submission" date="2021-05" db="EMBL/GenBank/DDBJ databases">
        <authorList>
            <person name="Pietrasiak N."/>
            <person name="Ward R."/>
            <person name="Stajich J.E."/>
            <person name="Kurbessoian T."/>
        </authorList>
    </citation>
    <scope>NUCLEOTIDE SEQUENCE</scope>
    <source>
        <strain evidence="7">UHER 2000/2452</strain>
    </source>
</reference>
<dbReference type="InterPro" id="IPR058625">
    <property type="entry name" value="MdtA-like_BSH"/>
</dbReference>
<accession>A0A951QB03</accession>
<feature type="compositionally biased region" description="Low complexity" evidence="4">
    <location>
        <begin position="1"/>
        <end position="26"/>
    </location>
</feature>